<evidence type="ECO:0000313" key="2">
    <source>
        <dbReference type="EMBL" id="MCD9638883.1"/>
    </source>
</evidence>
<reference evidence="2 3" key="1">
    <citation type="journal article" date="2021" name="BMC Genomics">
        <title>Datura genome reveals duplications of psychoactive alkaloid biosynthetic genes and high mutation rate following tissue culture.</title>
        <authorList>
            <person name="Rajewski A."/>
            <person name="Carter-House D."/>
            <person name="Stajich J."/>
            <person name="Litt A."/>
        </authorList>
    </citation>
    <scope>NUCLEOTIDE SEQUENCE [LARGE SCALE GENOMIC DNA]</scope>
    <source>
        <strain evidence="2">AR-01</strain>
    </source>
</reference>
<protein>
    <recommendedName>
        <fullName evidence="4">Secreted protein</fullName>
    </recommendedName>
</protein>
<feature type="signal peptide" evidence="1">
    <location>
        <begin position="1"/>
        <end position="24"/>
    </location>
</feature>
<name>A0ABS8UVT9_DATST</name>
<sequence>MGSACWLMQCGLWALWARAIVVYACQLEESKSVDRISTLTDAKGAASCKAESISLLEASYGSSLDLLLVAPSTCGKLGWLYQTACGSQILSFLLSTALCGDFARVCPISLEMGRHLVESF</sequence>
<keyword evidence="1" id="KW-0732">Signal</keyword>
<proteinExistence type="predicted"/>
<organism evidence="2 3">
    <name type="scientific">Datura stramonium</name>
    <name type="common">Jimsonweed</name>
    <name type="synonym">Common thornapple</name>
    <dbReference type="NCBI Taxonomy" id="4076"/>
    <lineage>
        <taxon>Eukaryota</taxon>
        <taxon>Viridiplantae</taxon>
        <taxon>Streptophyta</taxon>
        <taxon>Embryophyta</taxon>
        <taxon>Tracheophyta</taxon>
        <taxon>Spermatophyta</taxon>
        <taxon>Magnoliopsida</taxon>
        <taxon>eudicotyledons</taxon>
        <taxon>Gunneridae</taxon>
        <taxon>Pentapetalae</taxon>
        <taxon>asterids</taxon>
        <taxon>lamiids</taxon>
        <taxon>Solanales</taxon>
        <taxon>Solanaceae</taxon>
        <taxon>Solanoideae</taxon>
        <taxon>Datureae</taxon>
        <taxon>Datura</taxon>
    </lineage>
</organism>
<dbReference type="EMBL" id="JACEIK010002789">
    <property type="protein sequence ID" value="MCD9638883.1"/>
    <property type="molecule type" value="Genomic_DNA"/>
</dbReference>
<dbReference type="Proteomes" id="UP000823775">
    <property type="component" value="Unassembled WGS sequence"/>
</dbReference>
<gene>
    <name evidence="2" type="ORF">HAX54_023047</name>
</gene>
<evidence type="ECO:0008006" key="4">
    <source>
        <dbReference type="Google" id="ProtNLM"/>
    </source>
</evidence>
<evidence type="ECO:0000256" key="1">
    <source>
        <dbReference type="SAM" id="SignalP"/>
    </source>
</evidence>
<keyword evidence="3" id="KW-1185">Reference proteome</keyword>
<feature type="chain" id="PRO_5045877296" description="Secreted protein" evidence="1">
    <location>
        <begin position="25"/>
        <end position="120"/>
    </location>
</feature>
<comment type="caution">
    <text evidence="2">The sequence shown here is derived from an EMBL/GenBank/DDBJ whole genome shotgun (WGS) entry which is preliminary data.</text>
</comment>
<evidence type="ECO:0000313" key="3">
    <source>
        <dbReference type="Proteomes" id="UP000823775"/>
    </source>
</evidence>
<accession>A0ABS8UVT9</accession>